<dbReference type="Pfam" id="PF00176">
    <property type="entry name" value="SNF2-rel_dom"/>
    <property type="match status" value="1"/>
</dbReference>
<dbReference type="SUPFAM" id="SSF52540">
    <property type="entry name" value="P-loop containing nucleoside triphosphate hydrolases"/>
    <property type="match status" value="2"/>
</dbReference>
<dbReference type="InterPro" id="IPR017907">
    <property type="entry name" value="Znf_RING_CS"/>
</dbReference>
<keyword evidence="3" id="KW-0863">Zinc-finger</keyword>
<feature type="domain" description="RING-type" evidence="8">
    <location>
        <begin position="679"/>
        <end position="719"/>
    </location>
</feature>
<dbReference type="InterPro" id="IPR050628">
    <property type="entry name" value="SNF2_RAD54_helicase_TF"/>
</dbReference>
<dbReference type="GO" id="GO:0016787">
    <property type="term" value="F:hydrolase activity"/>
    <property type="evidence" value="ECO:0007669"/>
    <property type="project" value="UniProtKB-KW"/>
</dbReference>
<evidence type="ECO:0000256" key="1">
    <source>
        <dbReference type="ARBA" id="ARBA00022723"/>
    </source>
</evidence>
<dbReference type="InterPro" id="IPR027417">
    <property type="entry name" value="P-loop_NTPase"/>
</dbReference>
<evidence type="ECO:0000256" key="4">
    <source>
        <dbReference type="ARBA" id="ARBA00022801"/>
    </source>
</evidence>
<organism evidence="10">
    <name type="scientific">viral metagenome</name>
    <dbReference type="NCBI Taxonomy" id="1070528"/>
    <lineage>
        <taxon>unclassified sequences</taxon>
        <taxon>metagenomes</taxon>
        <taxon>organismal metagenomes</taxon>
    </lineage>
</organism>
<dbReference type="SUPFAM" id="SSF57850">
    <property type="entry name" value="RING/U-box"/>
    <property type="match status" value="1"/>
</dbReference>
<dbReference type="Pfam" id="PF13639">
    <property type="entry name" value="zf-RING_2"/>
    <property type="match status" value="1"/>
</dbReference>
<keyword evidence="5" id="KW-0347">Helicase</keyword>
<dbReference type="AlphaFoldDB" id="A0A6C0BDN8"/>
<dbReference type="EMBL" id="MN739130">
    <property type="protein sequence ID" value="QHS90226.1"/>
    <property type="molecule type" value="Genomic_DNA"/>
</dbReference>
<dbReference type="PANTHER" id="PTHR45626">
    <property type="entry name" value="TRANSCRIPTION TERMINATION FACTOR 2-RELATED"/>
    <property type="match status" value="1"/>
</dbReference>
<dbReference type="InterPro" id="IPR001841">
    <property type="entry name" value="Znf_RING"/>
</dbReference>
<dbReference type="PROSITE" id="PS50089">
    <property type="entry name" value="ZF_RING_2"/>
    <property type="match status" value="1"/>
</dbReference>
<dbReference type="GO" id="GO:0005524">
    <property type="term" value="F:ATP binding"/>
    <property type="evidence" value="ECO:0007669"/>
    <property type="project" value="UniProtKB-KW"/>
</dbReference>
<dbReference type="PANTHER" id="PTHR45626:SF22">
    <property type="entry name" value="DNA REPAIR PROTEIN RAD5"/>
    <property type="match status" value="1"/>
</dbReference>
<protein>
    <recommendedName>
        <fullName evidence="11">RING-type domain-containing protein</fullName>
    </recommendedName>
</protein>
<dbReference type="InterPro" id="IPR001650">
    <property type="entry name" value="Helicase_C-like"/>
</dbReference>
<keyword evidence="7" id="KW-0067">ATP-binding</keyword>
<dbReference type="Pfam" id="PF00271">
    <property type="entry name" value="Helicase_C"/>
    <property type="match status" value="1"/>
</dbReference>
<evidence type="ECO:0000259" key="8">
    <source>
        <dbReference type="PROSITE" id="PS50089"/>
    </source>
</evidence>
<dbReference type="GO" id="GO:0008094">
    <property type="term" value="F:ATP-dependent activity, acting on DNA"/>
    <property type="evidence" value="ECO:0007669"/>
    <property type="project" value="TreeGrafter"/>
</dbReference>
<evidence type="ECO:0000256" key="6">
    <source>
        <dbReference type="ARBA" id="ARBA00022833"/>
    </source>
</evidence>
<dbReference type="InterPro" id="IPR014001">
    <property type="entry name" value="Helicase_ATP-bd"/>
</dbReference>
<evidence type="ECO:0000256" key="3">
    <source>
        <dbReference type="ARBA" id="ARBA00022771"/>
    </source>
</evidence>
<evidence type="ECO:0000256" key="2">
    <source>
        <dbReference type="ARBA" id="ARBA00022741"/>
    </source>
</evidence>
<dbReference type="GO" id="GO:0004386">
    <property type="term" value="F:helicase activity"/>
    <property type="evidence" value="ECO:0007669"/>
    <property type="project" value="UniProtKB-KW"/>
</dbReference>
<dbReference type="InterPro" id="IPR049730">
    <property type="entry name" value="SNF2/RAD54-like_C"/>
</dbReference>
<evidence type="ECO:0000313" key="10">
    <source>
        <dbReference type="EMBL" id="QHS90226.1"/>
    </source>
</evidence>
<feature type="domain" description="Helicase C-terminal" evidence="9">
    <location>
        <begin position="751"/>
        <end position="903"/>
    </location>
</feature>
<sequence>MNYIYDIYINGSRSFNNKFEEISTISEKYEYEKNSIDFFNEKFDDVNIVIPSTLKKNIYTVSVFKVANNSYVTLININIDELKKYYDKHKLIPNHSFLSNVCKFHMLYTNNNYLKDYEKHIIDKVIVPVFDITEQPIKEIDFLNKDIVLRGYQKKSIKWMCDLEKNNNIVHYNDKFKYLLDIGDTFSFNVLTKEITTKSFNKSISFKGGALIDDIGNGKTLQAIILSVLNYAKDISLIKNNMFNSRATLVLSPNHISKQWVREIKNMISIKLKIINILDKTDYENCTYMDLLDADFVFVSHEFLGNQRFISKYADKISTIKSYYKSSHLWERNKVQKLFDEISLNTVSKATSLFETEPFIPIIMWHRIIVDEFHEIFTVPKYTHVRNILPHFKGNNKWILTGTPFGEHNMLTNILKYITDYNKSLDIAVPEIRQYVCENIFRRNLKDFEPVVKEKIIWLQLTFVEKMMYNAYRNDHSLVNNEILRQICCHPKIADDIKIILNECKTLKDIETSMVKHYEEQYILYKNKVDTYQKYIAKTQRCITLFEYRKQKKLLIKEGYKVSIEKIPDIVIENNDAELLNILDIQSDSDTELEQKTNSDKKIIINQSNQKEIIKILGNKLDYPPVFKKVELFDLLDRHNENLINFTKLMEGKKSSYTYFKTVVDKIKQIIDKTVEENCCICLSEIVEDNIGITQCGHLFCYSCLKMSIDTAFKCPLCKKIQSKKDISMISYDKKETGNTLIDNVGTKLAKLIQFLKSTDEHSIIFSQWDILLEKVGETLDQHGIKNVFCKGHIYRKDKAIIDFTNNEDIKVIMLSSKNAASGINLTKASKIIFLDPVSGPYEYRKNTELQAIGRAVRLGQTKTVEIVRFMIRDTIEEEIYNENKQNDILNKIYNDNIEEIDN</sequence>
<evidence type="ECO:0008006" key="11">
    <source>
        <dbReference type="Google" id="ProtNLM"/>
    </source>
</evidence>
<dbReference type="SMART" id="SM00487">
    <property type="entry name" value="DEXDc"/>
    <property type="match status" value="1"/>
</dbReference>
<dbReference type="PROSITE" id="PS00518">
    <property type="entry name" value="ZF_RING_1"/>
    <property type="match status" value="1"/>
</dbReference>
<keyword evidence="4" id="KW-0378">Hydrolase</keyword>
<dbReference type="InterPro" id="IPR000330">
    <property type="entry name" value="SNF2_N"/>
</dbReference>
<dbReference type="GO" id="GO:0008270">
    <property type="term" value="F:zinc ion binding"/>
    <property type="evidence" value="ECO:0007669"/>
    <property type="project" value="UniProtKB-KW"/>
</dbReference>
<proteinExistence type="predicted"/>
<dbReference type="Gene3D" id="3.30.40.10">
    <property type="entry name" value="Zinc/RING finger domain, C3HC4 (zinc finger)"/>
    <property type="match status" value="1"/>
</dbReference>
<keyword evidence="1" id="KW-0479">Metal-binding</keyword>
<evidence type="ECO:0000256" key="7">
    <source>
        <dbReference type="ARBA" id="ARBA00022840"/>
    </source>
</evidence>
<evidence type="ECO:0000259" key="9">
    <source>
        <dbReference type="PROSITE" id="PS51194"/>
    </source>
</evidence>
<dbReference type="SMART" id="SM00490">
    <property type="entry name" value="HELICc"/>
    <property type="match status" value="1"/>
</dbReference>
<keyword evidence="6" id="KW-0862">Zinc</keyword>
<reference evidence="10" key="1">
    <citation type="journal article" date="2020" name="Nature">
        <title>Giant virus diversity and host interactions through global metagenomics.</title>
        <authorList>
            <person name="Schulz F."/>
            <person name="Roux S."/>
            <person name="Paez-Espino D."/>
            <person name="Jungbluth S."/>
            <person name="Walsh D.A."/>
            <person name="Denef V.J."/>
            <person name="McMahon K.D."/>
            <person name="Konstantinidis K.T."/>
            <person name="Eloe-Fadrosh E.A."/>
            <person name="Kyrpides N.C."/>
            <person name="Woyke T."/>
        </authorList>
    </citation>
    <scope>NUCLEOTIDE SEQUENCE</scope>
    <source>
        <strain evidence="10">GVMAG-M-3300010160-60</strain>
    </source>
</reference>
<accession>A0A6C0BDN8</accession>
<name>A0A6C0BDN8_9ZZZZ</name>
<dbReference type="PROSITE" id="PS51194">
    <property type="entry name" value="HELICASE_CTER"/>
    <property type="match status" value="1"/>
</dbReference>
<dbReference type="CDD" id="cd18793">
    <property type="entry name" value="SF2_C_SNF"/>
    <property type="match status" value="1"/>
</dbReference>
<dbReference type="Gene3D" id="3.40.50.300">
    <property type="entry name" value="P-loop containing nucleotide triphosphate hydrolases"/>
    <property type="match status" value="2"/>
</dbReference>
<evidence type="ECO:0000256" key="5">
    <source>
        <dbReference type="ARBA" id="ARBA00022806"/>
    </source>
</evidence>
<dbReference type="GO" id="GO:0006281">
    <property type="term" value="P:DNA repair"/>
    <property type="evidence" value="ECO:0007669"/>
    <property type="project" value="TreeGrafter"/>
</dbReference>
<dbReference type="SMART" id="SM00184">
    <property type="entry name" value="RING"/>
    <property type="match status" value="1"/>
</dbReference>
<dbReference type="InterPro" id="IPR013083">
    <property type="entry name" value="Znf_RING/FYVE/PHD"/>
</dbReference>
<dbReference type="GO" id="GO:0005634">
    <property type="term" value="C:nucleus"/>
    <property type="evidence" value="ECO:0007669"/>
    <property type="project" value="TreeGrafter"/>
</dbReference>
<keyword evidence="2" id="KW-0547">Nucleotide-binding</keyword>